<sequence>MTDPALNDVLDRAVAGKAVGPPRIDAIRSGAARRRRRRTTGVVGAAAVAVLAVVGGTAVFAPGDRAPVAVNPPVVSNPPVVPTRLVGVGHVAVAVPVGWAQNATYCFTPQRDTVIVNQGPEGYCMARRPEGVESIEILRGKSTRFPFRDGKIVEIGGARAERLPTVCVASDSDRPTECSATVYFPTLDVTVHLESTTGAAEVDRMIGWIVVVPDQVGVPEYATPVTKYTAELTALGLRPVVVTKKIPRYQDGDILDVVPAPGVLVAPGATVTITVVDNS</sequence>
<organism evidence="3 4">
    <name type="scientific">Kribbella antibiotica</name>
    <dbReference type="NCBI Taxonomy" id="190195"/>
    <lineage>
        <taxon>Bacteria</taxon>
        <taxon>Bacillati</taxon>
        <taxon>Actinomycetota</taxon>
        <taxon>Actinomycetes</taxon>
        <taxon>Propionibacteriales</taxon>
        <taxon>Kribbellaceae</taxon>
        <taxon>Kribbella</taxon>
    </lineage>
</organism>
<dbReference type="Proteomes" id="UP000295124">
    <property type="component" value="Unassembled WGS sequence"/>
</dbReference>
<dbReference type="EMBL" id="SMKX01000024">
    <property type="protein sequence ID" value="TDD60434.1"/>
    <property type="molecule type" value="Genomic_DNA"/>
</dbReference>
<keyword evidence="1" id="KW-0472">Membrane</keyword>
<keyword evidence="1" id="KW-1133">Transmembrane helix</keyword>
<dbReference type="CDD" id="cd06577">
    <property type="entry name" value="PASTA_pknB"/>
    <property type="match status" value="1"/>
</dbReference>
<dbReference type="InterPro" id="IPR005543">
    <property type="entry name" value="PASTA_dom"/>
</dbReference>
<evidence type="ECO:0000313" key="4">
    <source>
        <dbReference type="Proteomes" id="UP000295124"/>
    </source>
</evidence>
<dbReference type="RefSeq" id="WP_132167116.1">
    <property type="nucleotide sequence ID" value="NZ_SMKX01000024.1"/>
</dbReference>
<name>A0A4R4ZQW0_9ACTN</name>
<dbReference type="Pfam" id="PF03793">
    <property type="entry name" value="PASTA"/>
    <property type="match status" value="1"/>
</dbReference>
<protein>
    <submittedName>
        <fullName evidence="3">PASTA domain-containing protein</fullName>
    </submittedName>
</protein>
<gene>
    <name evidence="3" type="ORF">E1263_10925</name>
</gene>
<evidence type="ECO:0000259" key="2">
    <source>
        <dbReference type="Pfam" id="PF03793"/>
    </source>
</evidence>
<keyword evidence="1" id="KW-0812">Transmembrane</keyword>
<feature type="transmembrane region" description="Helical" evidence="1">
    <location>
        <begin position="42"/>
        <end position="61"/>
    </location>
</feature>
<dbReference type="Gene3D" id="3.30.10.20">
    <property type="match status" value="1"/>
</dbReference>
<evidence type="ECO:0000313" key="3">
    <source>
        <dbReference type="EMBL" id="TDD60434.1"/>
    </source>
</evidence>
<reference evidence="3 4" key="1">
    <citation type="submission" date="2019-03" db="EMBL/GenBank/DDBJ databases">
        <title>Draft genome sequences of novel Actinobacteria.</title>
        <authorList>
            <person name="Sahin N."/>
            <person name="Ay H."/>
            <person name="Saygin H."/>
        </authorList>
    </citation>
    <scope>NUCLEOTIDE SEQUENCE [LARGE SCALE GENOMIC DNA]</scope>
    <source>
        <strain evidence="3 4">JCM 13523</strain>
    </source>
</reference>
<evidence type="ECO:0000256" key="1">
    <source>
        <dbReference type="SAM" id="Phobius"/>
    </source>
</evidence>
<comment type="caution">
    <text evidence="3">The sequence shown here is derived from an EMBL/GenBank/DDBJ whole genome shotgun (WGS) entry which is preliminary data.</text>
</comment>
<feature type="domain" description="PASTA" evidence="2">
    <location>
        <begin position="224"/>
        <end position="275"/>
    </location>
</feature>
<accession>A0A4R4ZQW0</accession>
<dbReference type="AlphaFoldDB" id="A0A4R4ZQW0"/>
<proteinExistence type="predicted"/>
<keyword evidence="4" id="KW-1185">Reference proteome</keyword>